<evidence type="ECO:0000256" key="4">
    <source>
        <dbReference type="ARBA" id="ARBA00023136"/>
    </source>
</evidence>
<protein>
    <recommendedName>
        <fullName evidence="8">Rhodopsin domain-containing protein</fullName>
    </recommendedName>
</protein>
<evidence type="ECO:0000313" key="9">
    <source>
        <dbReference type="EMBL" id="KAK6517160.1"/>
    </source>
</evidence>
<evidence type="ECO:0000259" key="8">
    <source>
        <dbReference type="Pfam" id="PF20684"/>
    </source>
</evidence>
<feature type="compositionally biased region" description="Polar residues" evidence="6">
    <location>
        <begin position="321"/>
        <end position="339"/>
    </location>
</feature>
<feature type="compositionally biased region" description="Low complexity" evidence="6">
    <location>
        <begin position="306"/>
        <end position="320"/>
    </location>
</feature>
<dbReference type="Proteomes" id="UP001307849">
    <property type="component" value="Unassembled WGS sequence"/>
</dbReference>
<feature type="region of interest" description="Disordered" evidence="6">
    <location>
        <begin position="288"/>
        <end position="340"/>
    </location>
</feature>
<keyword evidence="10" id="KW-1185">Reference proteome</keyword>
<feature type="transmembrane region" description="Helical" evidence="7">
    <location>
        <begin position="205"/>
        <end position="230"/>
    </location>
</feature>
<feature type="transmembrane region" description="Helical" evidence="7">
    <location>
        <begin position="168"/>
        <end position="193"/>
    </location>
</feature>
<reference evidence="9 10" key="1">
    <citation type="submission" date="2019-10" db="EMBL/GenBank/DDBJ databases">
        <authorList>
            <person name="Palmer J.M."/>
        </authorList>
    </citation>
    <scope>NUCLEOTIDE SEQUENCE [LARGE SCALE GENOMIC DNA]</scope>
    <source>
        <strain evidence="9 10">TWF506</strain>
    </source>
</reference>
<dbReference type="PANTHER" id="PTHR33048:SF123">
    <property type="entry name" value="INTEGRAL MEMBRANE PROTEIN"/>
    <property type="match status" value="1"/>
</dbReference>
<evidence type="ECO:0000256" key="7">
    <source>
        <dbReference type="SAM" id="Phobius"/>
    </source>
</evidence>
<dbReference type="Pfam" id="PF20684">
    <property type="entry name" value="Fung_rhodopsin"/>
    <property type="match status" value="1"/>
</dbReference>
<feature type="domain" description="Rhodopsin" evidence="8">
    <location>
        <begin position="66"/>
        <end position="267"/>
    </location>
</feature>
<comment type="similarity">
    <text evidence="5">Belongs to the SAT4 family.</text>
</comment>
<dbReference type="GO" id="GO:0016020">
    <property type="term" value="C:membrane"/>
    <property type="evidence" value="ECO:0007669"/>
    <property type="project" value="UniProtKB-SubCell"/>
</dbReference>
<evidence type="ECO:0000256" key="1">
    <source>
        <dbReference type="ARBA" id="ARBA00004141"/>
    </source>
</evidence>
<organism evidence="9 10">
    <name type="scientific">Arthrobotrys conoides</name>
    <dbReference type="NCBI Taxonomy" id="74498"/>
    <lineage>
        <taxon>Eukaryota</taxon>
        <taxon>Fungi</taxon>
        <taxon>Dikarya</taxon>
        <taxon>Ascomycota</taxon>
        <taxon>Pezizomycotina</taxon>
        <taxon>Orbiliomycetes</taxon>
        <taxon>Orbiliales</taxon>
        <taxon>Orbiliaceae</taxon>
        <taxon>Arthrobotrys</taxon>
    </lineage>
</organism>
<evidence type="ECO:0000256" key="2">
    <source>
        <dbReference type="ARBA" id="ARBA00022692"/>
    </source>
</evidence>
<evidence type="ECO:0000256" key="6">
    <source>
        <dbReference type="SAM" id="MobiDB-lite"/>
    </source>
</evidence>
<feature type="transmembrane region" description="Helical" evidence="7">
    <location>
        <begin position="127"/>
        <end position="148"/>
    </location>
</feature>
<sequence length="441" mass="47461">MTSKRTSQQHRLPIINLDRSAGVAGSFDRGGGATGLDEGADGQVFLEWMIGGFWELWWASNTAGTMLSVAGTFRGEGSHINEIEDEDLLLYTETILQPVTLNCIKLSILSFYLRLPGSNRFLILTRLTFALVAAMMLAFTLTLALACIPVSRQWDPYETQGGCINRALFWHVILALNVATNIWILVLPTRMLLALKVDRRQKIMVLSIFGCGSIATIASILALAELPLAINDPDKTWGSWRLAVYAAIQNNLGIIAASAPALKPLLGKTLRVVRSTVGSKLSSTTWTFSKNGGNGRGSGGGGGESNGSSGFKKSKVSSASARITTNATSQSKTPESLASNEKKHGFFISEVMKKIISPRGPVISKDRDRSSISRTGNTSYHTTPASRSHRESALLDTIGVLPAQAAFPKNASGNRRTTRVFAGSNGSDSSGPAEIHHIRDW</sequence>
<dbReference type="EMBL" id="JAVHJM010000003">
    <property type="protein sequence ID" value="KAK6517160.1"/>
    <property type="molecule type" value="Genomic_DNA"/>
</dbReference>
<feature type="region of interest" description="Disordered" evidence="6">
    <location>
        <begin position="409"/>
        <end position="441"/>
    </location>
</feature>
<dbReference type="AlphaFoldDB" id="A0AAN8NN03"/>
<evidence type="ECO:0000256" key="5">
    <source>
        <dbReference type="ARBA" id="ARBA00038359"/>
    </source>
</evidence>
<keyword evidence="3 7" id="KW-1133">Transmembrane helix</keyword>
<feature type="region of interest" description="Disordered" evidence="6">
    <location>
        <begin position="359"/>
        <end position="390"/>
    </location>
</feature>
<dbReference type="PANTHER" id="PTHR33048">
    <property type="entry name" value="PTH11-LIKE INTEGRAL MEMBRANE PROTEIN (AFU_ORTHOLOGUE AFUA_5G11245)"/>
    <property type="match status" value="1"/>
</dbReference>
<dbReference type="InterPro" id="IPR049326">
    <property type="entry name" value="Rhodopsin_dom_fungi"/>
</dbReference>
<evidence type="ECO:0000256" key="3">
    <source>
        <dbReference type="ARBA" id="ARBA00022989"/>
    </source>
</evidence>
<keyword evidence="4 7" id="KW-0472">Membrane</keyword>
<comment type="caution">
    <text evidence="9">The sequence shown here is derived from an EMBL/GenBank/DDBJ whole genome shotgun (WGS) entry which is preliminary data.</text>
</comment>
<name>A0AAN8NN03_9PEZI</name>
<proteinExistence type="inferred from homology"/>
<gene>
    <name evidence="9" type="ORF">TWF506_007035</name>
</gene>
<keyword evidence="2 7" id="KW-0812">Transmembrane</keyword>
<feature type="compositionally biased region" description="Polar residues" evidence="6">
    <location>
        <begin position="375"/>
        <end position="386"/>
    </location>
</feature>
<accession>A0AAN8NN03</accession>
<feature type="compositionally biased region" description="Gly residues" evidence="6">
    <location>
        <begin position="292"/>
        <end position="305"/>
    </location>
</feature>
<dbReference type="InterPro" id="IPR052337">
    <property type="entry name" value="SAT4-like"/>
</dbReference>
<comment type="subcellular location">
    <subcellularLocation>
        <location evidence="1">Membrane</location>
        <topology evidence="1">Multi-pass membrane protein</topology>
    </subcellularLocation>
</comment>
<evidence type="ECO:0000313" key="10">
    <source>
        <dbReference type="Proteomes" id="UP001307849"/>
    </source>
</evidence>